<evidence type="ECO:0000256" key="2">
    <source>
        <dbReference type="ARBA" id="ARBA00004834"/>
    </source>
</evidence>
<evidence type="ECO:0000256" key="6">
    <source>
        <dbReference type="ARBA" id="ARBA00022801"/>
    </source>
</evidence>
<comment type="catalytic activity">
    <reaction evidence="1">
        <text>Hydrolysis of terminal non-reducing alpha-L-arabinofuranoside residues in alpha-L-arabinosides.</text>
        <dbReference type="EC" id="3.2.1.55"/>
    </reaction>
</comment>
<dbReference type="InterPro" id="IPR010720">
    <property type="entry name" value="Alpha-L-AF_C"/>
</dbReference>
<dbReference type="GO" id="GO:0046373">
    <property type="term" value="P:L-arabinose metabolic process"/>
    <property type="evidence" value="ECO:0007669"/>
    <property type="project" value="InterPro"/>
</dbReference>
<feature type="signal peptide" evidence="8">
    <location>
        <begin position="1"/>
        <end position="18"/>
    </location>
</feature>
<reference evidence="10" key="2">
    <citation type="submission" date="2023-06" db="EMBL/GenBank/DDBJ databases">
        <authorList>
            <consortium name="Lawrence Berkeley National Laboratory"/>
            <person name="Haridas S."/>
            <person name="Hensen N."/>
            <person name="Bonometti L."/>
            <person name="Westerberg I."/>
            <person name="Brannstrom I.O."/>
            <person name="Guillou S."/>
            <person name="Cros-Aarteil S."/>
            <person name="Calhoun S."/>
            <person name="Kuo A."/>
            <person name="Mondo S."/>
            <person name="Pangilinan J."/>
            <person name="Riley R."/>
            <person name="LaButti K."/>
            <person name="Andreopoulos B."/>
            <person name="Lipzen A."/>
            <person name="Chen C."/>
            <person name="Yanf M."/>
            <person name="Daum C."/>
            <person name="Ng V."/>
            <person name="Clum A."/>
            <person name="Steindorff A."/>
            <person name="Ohm R."/>
            <person name="Martin F."/>
            <person name="Silar P."/>
            <person name="Natvig D."/>
            <person name="Lalanne C."/>
            <person name="Gautier V."/>
            <person name="Ament-velasquez S.L."/>
            <person name="Kruys A."/>
            <person name="Hutchinson M.I."/>
            <person name="Powell A.J."/>
            <person name="Barry K."/>
            <person name="Miller A.N."/>
            <person name="Grigoriev I.V."/>
            <person name="Debuchy R."/>
            <person name="Gladieux P."/>
            <person name="Thoren M.H."/>
            <person name="Johannesson H."/>
        </authorList>
    </citation>
    <scope>NUCLEOTIDE SEQUENCE</scope>
    <source>
        <strain evidence="10">CBS 232.78</strain>
    </source>
</reference>
<dbReference type="Pfam" id="PF06964">
    <property type="entry name" value="Alpha-L-AF_C"/>
    <property type="match status" value="1"/>
</dbReference>
<sequence length="638" mass="68257">MINSLLAMATAFVTAAAALKLDVSSTTGAASSPQMYGIMFEDINYSGDGGLYAELIRNRAFQGTSTSVSPFTAVGDARLSLASTQPLSSALPKSLAVAGGSGTIGFANPGWWGIDVKIQPYTGSFYVRGDYTGKFTASFQSITLKETLASVDIESSATAAGWTQHNFTLTPTKAAGNANNTFSITYSASGVKGGSLNFNLISVFPPTYKNRPNGMRKDLMEALAEMKPSLLRFPGGNNMEGDSPPNYWKWQNTIGPLRDRPGRLGTWSYHNTDGLGLVEYMQWCEDLNMEPLLATFAGLYLGGSVISQSALKPYVDDFLNELEFLMGDATTTKYGAVRASNLGHSRPWKVNFVEIGNEDNLNGGTSSYNSYRFSMFYNAVKAKYPNMTIIASMETKGLPGDAAQDYHTYNKPNAMIGDFSKFDKYDRKHKVIVGEYANINKDSASNIWNNRPLYPWWRGSVAEAVLAIGAERNSDVVIGLTYAPLFCNLNSHQWTPDLIAYTADPAQTVLSTSHVVIKLLSSVRITNLLTTTGDPPKPVYYAAGINTSTGSRILKAAVYDNKGAAVPMIVTFAGVVAGTSATLTVLTAPGGENSANAVGASAVKTEVKTLTAGSGGVFAYSLPDLSVSVLEVKGVSKV</sequence>
<dbReference type="SMART" id="SM00813">
    <property type="entry name" value="Alpha-L-AF_C"/>
    <property type="match status" value="1"/>
</dbReference>
<evidence type="ECO:0000256" key="1">
    <source>
        <dbReference type="ARBA" id="ARBA00001462"/>
    </source>
</evidence>
<evidence type="ECO:0000313" key="10">
    <source>
        <dbReference type="EMBL" id="KAK3381872.1"/>
    </source>
</evidence>
<accession>A0AAE0NHY3</accession>
<protein>
    <recommendedName>
        <fullName evidence="4">non-reducing end alpha-L-arabinofuranosidase</fullName>
        <ecNumber evidence="4">3.2.1.55</ecNumber>
    </recommendedName>
</protein>
<dbReference type="InterPro" id="IPR051563">
    <property type="entry name" value="Glycosyl_Hydrolase_51"/>
</dbReference>
<dbReference type="PANTHER" id="PTHR31776:SF0">
    <property type="entry name" value="ALPHA-L-ARABINOFURANOSIDASE 1"/>
    <property type="match status" value="1"/>
</dbReference>
<dbReference type="SUPFAM" id="SSF51445">
    <property type="entry name" value="(Trans)glycosidases"/>
    <property type="match status" value="1"/>
</dbReference>
<dbReference type="Proteomes" id="UP001285441">
    <property type="component" value="Unassembled WGS sequence"/>
</dbReference>
<evidence type="ECO:0000256" key="5">
    <source>
        <dbReference type="ARBA" id="ARBA00022729"/>
    </source>
</evidence>
<evidence type="ECO:0000256" key="3">
    <source>
        <dbReference type="ARBA" id="ARBA00007186"/>
    </source>
</evidence>
<dbReference type="InterPro" id="IPR017853">
    <property type="entry name" value="GH"/>
</dbReference>
<dbReference type="EC" id="3.2.1.55" evidence="4"/>
<dbReference type="Pfam" id="PF22848">
    <property type="entry name" value="ASD1_dom"/>
    <property type="match status" value="1"/>
</dbReference>
<evidence type="ECO:0000256" key="7">
    <source>
        <dbReference type="ARBA" id="ARBA00023180"/>
    </source>
</evidence>
<feature type="chain" id="PRO_5042205736" description="non-reducing end alpha-L-arabinofuranosidase" evidence="8">
    <location>
        <begin position="19"/>
        <end position="638"/>
    </location>
</feature>
<organism evidence="10 11">
    <name type="scientific">Podospora didyma</name>
    <dbReference type="NCBI Taxonomy" id="330526"/>
    <lineage>
        <taxon>Eukaryota</taxon>
        <taxon>Fungi</taxon>
        <taxon>Dikarya</taxon>
        <taxon>Ascomycota</taxon>
        <taxon>Pezizomycotina</taxon>
        <taxon>Sordariomycetes</taxon>
        <taxon>Sordariomycetidae</taxon>
        <taxon>Sordariales</taxon>
        <taxon>Podosporaceae</taxon>
        <taxon>Podospora</taxon>
    </lineage>
</organism>
<dbReference type="PANTHER" id="PTHR31776">
    <property type="entry name" value="ALPHA-L-ARABINOFURANOSIDASE 1"/>
    <property type="match status" value="1"/>
</dbReference>
<reference evidence="10" key="1">
    <citation type="journal article" date="2023" name="Mol. Phylogenet. Evol.">
        <title>Genome-scale phylogeny and comparative genomics of the fungal order Sordariales.</title>
        <authorList>
            <person name="Hensen N."/>
            <person name="Bonometti L."/>
            <person name="Westerberg I."/>
            <person name="Brannstrom I.O."/>
            <person name="Guillou S."/>
            <person name="Cros-Aarteil S."/>
            <person name="Calhoun S."/>
            <person name="Haridas S."/>
            <person name="Kuo A."/>
            <person name="Mondo S."/>
            <person name="Pangilinan J."/>
            <person name="Riley R."/>
            <person name="LaButti K."/>
            <person name="Andreopoulos B."/>
            <person name="Lipzen A."/>
            <person name="Chen C."/>
            <person name="Yan M."/>
            <person name="Daum C."/>
            <person name="Ng V."/>
            <person name="Clum A."/>
            <person name="Steindorff A."/>
            <person name="Ohm R.A."/>
            <person name="Martin F."/>
            <person name="Silar P."/>
            <person name="Natvig D.O."/>
            <person name="Lalanne C."/>
            <person name="Gautier V."/>
            <person name="Ament-Velasquez S.L."/>
            <person name="Kruys A."/>
            <person name="Hutchinson M.I."/>
            <person name="Powell A.J."/>
            <person name="Barry K."/>
            <person name="Miller A.N."/>
            <person name="Grigoriev I.V."/>
            <person name="Debuchy R."/>
            <person name="Gladieux P."/>
            <person name="Hiltunen Thoren M."/>
            <person name="Johannesson H."/>
        </authorList>
    </citation>
    <scope>NUCLEOTIDE SEQUENCE</scope>
    <source>
        <strain evidence="10">CBS 232.78</strain>
    </source>
</reference>
<dbReference type="InterPro" id="IPR055235">
    <property type="entry name" value="ASD1_cat"/>
</dbReference>
<dbReference type="GO" id="GO:0046556">
    <property type="term" value="F:alpha-L-arabinofuranosidase activity"/>
    <property type="evidence" value="ECO:0007669"/>
    <property type="project" value="UniProtKB-EC"/>
</dbReference>
<evidence type="ECO:0000313" key="11">
    <source>
        <dbReference type="Proteomes" id="UP001285441"/>
    </source>
</evidence>
<evidence type="ECO:0000259" key="9">
    <source>
        <dbReference type="SMART" id="SM00813"/>
    </source>
</evidence>
<comment type="similarity">
    <text evidence="3">Belongs to the glycosyl hydrolase 51 family.</text>
</comment>
<comment type="caution">
    <text evidence="10">The sequence shown here is derived from an EMBL/GenBank/DDBJ whole genome shotgun (WGS) entry which is preliminary data.</text>
</comment>
<dbReference type="AlphaFoldDB" id="A0AAE0NHY3"/>
<dbReference type="Gene3D" id="3.20.20.80">
    <property type="entry name" value="Glycosidases"/>
    <property type="match status" value="1"/>
</dbReference>
<evidence type="ECO:0000256" key="8">
    <source>
        <dbReference type="SAM" id="SignalP"/>
    </source>
</evidence>
<keyword evidence="11" id="KW-1185">Reference proteome</keyword>
<keyword evidence="6" id="KW-0378">Hydrolase</keyword>
<evidence type="ECO:0000256" key="4">
    <source>
        <dbReference type="ARBA" id="ARBA00012670"/>
    </source>
</evidence>
<proteinExistence type="inferred from homology"/>
<keyword evidence="5 8" id="KW-0732">Signal</keyword>
<dbReference type="EMBL" id="JAULSW010000005">
    <property type="protein sequence ID" value="KAK3381872.1"/>
    <property type="molecule type" value="Genomic_DNA"/>
</dbReference>
<gene>
    <name evidence="10" type="ORF">B0H63DRAFT_502158</name>
</gene>
<feature type="domain" description="Alpha-L-arabinofuranosidase C-terminal" evidence="9">
    <location>
        <begin position="446"/>
        <end position="626"/>
    </location>
</feature>
<keyword evidence="7" id="KW-0325">Glycoprotein</keyword>
<comment type="pathway">
    <text evidence="2">Glycan metabolism; L-arabinan degradation.</text>
</comment>
<name>A0AAE0NHY3_9PEZI</name>